<dbReference type="PANTHER" id="PTHR12599:SF0">
    <property type="entry name" value="PTERIN-4-ALPHA-CARBINOLAMINE DEHYDRATASE"/>
    <property type="match status" value="1"/>
</dbReference>
<comment type="catalytic activity">
    <reaction evidence="1">
        <text>(4aS,6R)-4a-hydroxy-L-erythro-5,6,7,8-tetrahydrobiopterin = (6R)-L-erythro-6,7-dihydrobiopterin + H2O</text>
        <dbReference type="Rhea" id="RHEA:11920"/>
        <dbReference type="ChEBI" id="CHEBI:15377"/>
        <dbReference type="ChEBI" id="CHEBI:15642"/>
        <dbReference type="ChEBI" id="CHEBI:43120"/>
        <dbReference type="EC" id="4.2.1.96"/>
    </reaction>
</comment>
<evidence type="ECO:0000256" key="4">
    <source>
        <dbReference type="ARBA" id="ARBA00023239"/>
    </source>
</evidence>
<dbReference type="GO" id="GO:0006729">
    <property type="term" value="P:tetrahydrobiopterin biosynthetic process"/>
    <property type="evidence" value="ECO:0007669"/>
    <property type="project" value="InterPro"/>
</dbReference>
<accession>A0A6J5YLP8</accession>
<dbReference type="GO" id="GO:0008124">
    <property type="term" value="F:4-alpha-hydroxytetrahydrobiopterin dehydratase activity"/>
    <property type="evidence" value="ECO:0007669"/>
    <property type="project" value="UniProtKB-EC"/>
</dbReference>
<evidence type="ECO:0000256" key="1">
    <source>
        <dbReference type="ARBA" id="ARBA00001554"/>
    </source>
</evidence>
<organism evidence="5">
    <name type="scientific">freshwater metagenome</name>
    <dbReference type="NCBI Taxonomy" id="449393"/>
    <lineage>
        <taxon>unclassified sequences</taxon>
        <taxon>metagenomes</taxon>
        <taxon>ecological metagenomes</taxon>
    </lineage>
</organism>
<dbReference type="SUPFAM" id="SSF55248">
    <property type="entry name" value="PCD-like"/>
    <property type="match status" value="1"/>
</dbReference>
<name>A0A6J5YLP8_9ZZZZ</name>
<proteinExistence type="inferred from homology"/>
<dbReference type="HAMAP" id="MF_00434">
    <property type="entry name" value="Pterin_4_alpha"/>
    <property type="match status" value="1"/>
</dbReference>
<dbReference type="NCBIfam" id="NF002017">
    <property type="entry name" value="PRK00823.1-2"/>
    <property type="match status" value="1"/>
</dbReference>
<evidence type="ECO:0000313" key="5">
    <source>
        <dbReference type="EMBL" id="CAB4324638.1"/>
    </source>
</evidence>
<keyword evidence="4" id="KW-0456">Lyase</keyword>
<evidence type="ECO:0000256" key="2">
    <source>
        <dbReference type="ARBA" id="ARBA00006472"/>
    </source>
</evidence>
<comment type="similarity">
    <text evidence="2">Belongs to the pterin-4-alpha-carbinolamine dehydratase family.</text>
</comment>
<dbReference type="InterPro" id="IPR001533">
    <property type="entry name" value="Pterin_deHydtase"/>
</dbReference>
<reference evidence="5" key="1">
    <citation type="submission" date="2020-05" db="EMBL/GenBank/DDBJ databases">
        <authorList>
            <person name="Chiriac C."/>
            <person name="Salcher M."/>
            <person name="Ghai R."/>
            <person name="Kavagutti S V."/>
        </authorList>
    </citation>
    <scope>NUCLEOTIDE SEQUENCE</scope>
</reference>
<gene>
    <name evidence="5" type="ORF">UFOPK1392_02414</name>
</gene>
<dbReference type="Gene3D" id="3.30.1360.20">
    <property type="entry name" value="Transcriptional coactivator/pterin dehydratase"/>
    <property type="match status" value="1"/>
</dbReference>
<sequence>MLRWPQRIRLLIPSPEMARPPRLADSEVAARLLGLPEWSLVDGHLHRTLEFRDFAEAFEFMTAVAVIAEDLDHHPDWSNSWNTVRIDIGSHDAGGITALCFELASRIDSTLG</sequence>
<dbReference type="PANTHER" id="PTHR12599">
    <property type="entry name" value="PTERIN-4-ALPHA-CARBINOLAMINE DEHYDRATASE"/>
    <property type="match status" value="1"/>
</dbReference>
<dbReference type="AlphaFoldDB" id="A0A6J5YLP8"/>
<dbReference type="EC" id="4.2.1.96" evidence="3"/>
<protein>
    <recommendedName>
        <fullName evidence="3">4a-hydroxytetrahydrobiopterin dehydratase</fullName>
        <ecNumber evidence="3">4.2.1.96</ecNumber>
    </recommendedName>
</protein>
<dbReference type="InterPro" id="IPR036428">
    <property type="entry name" value="PCD_sf"/>
</dbReference>
<evidence type="ECO:0000256" key="3">
    <source>
        <dbReference type="ARBA" id="ARBA00013252"/>
    </source>
</evidence>
<dbReference type="EMBL" id="CAEMXZ010000185">
    <property type="protein sequence ID" value="CAB4324638.1"/>
    <property type="molecule type" value="Genomic_DNA"/>
</dbReference>
<dbReference type="Pfam" id="PF01329">
    <property type="entry name" value="Pterin_4a"/>
    <property type="match status" value="1"/>
</dbReference>